<proteinExistence type="inferred from homology"/>
<organism evidence="2 3">
    <name type="scientific">Lactuca sativa</name>
    <name type="common">Garden lettuce</name>
    <dbReference type="NCBI Taxonomy" id="4236"/>
    <lineage>
        <taxon>Eukaryota</taxon>
        <taxon>Viridiplantae</taxon>
        <taxon>Streptophyta</taxon>
        <taxon>Embryophyta</taxon>
        <taxon>Tracheophyta</taxon>
        <taxon>Spermatophyta</taxon>
        <taxon>Magnoliopsida</taxon>
        <taxon>eudicotyledons</taxon>
        <taxon>Gunneridae</taxon>
        <taxon>Pentapetalae</taxon>
        <taxon>asterids</taxon>
        <taxon>campanulids</taxon>
        <taxon>Asterales</taxon>
        <taxon>Asteraceae</taxon>
        <taxon>Cichorioideae</taxon>
        <taxon>Cichorieae</taxon>
        <taxon>Lactucinae</taxon>
        <taxon>Lactuca</taxon>
    </lineage>
</organism>
<dbReference type="PANTHER" id="PTHR45809:SF3">
    <property type="entry name" value="VIRAL IAP-ASSOCIATED FACTOR HOMOLOG"/>
    <property type="match status" value="1"/>
</dbReference>
<dbReference type="Gene3D" id="3.40.30.10">
    <property type="entry name" value="Glutaredoxin"/>
    <property type="match status" value="1"/>
</dbReference>
<protein>
    <submittedName>
        <fullName evidence="2">Uncharacterized protein</fullName>
    </submittedName>
</protein>
<dbReference type="AlphaFoldDB" id="A0A9R1XF70"/>
<accession>A0A9R1XF70</accession>
<dbReference type="GO" id="GO:0005737">
    <property type="term" value="C:cytoplasm"/>
    <property type="evidence" value="ECO:0000318"/>
    <property type="project" value="GO_Central"/>
</dbReference>
<comment type="caution">
    <text evidence="2">The sequence shown here is derived from an EMBL/GenBank/DDBJ whole genome shotgun (WGS) entry which is preliminary data.</text>
</comment>
<name>A0A9R1XF70_LACSA</name>
<sequence>MKQTVKVAKFGSVIPISRSDFVCELSQAPSDVWVVVILYKDGSNAVCGKPTTTYSATKFVKIISTDCTPNYLDCNLPTEYCFLGLLGRHLLPKHLQMKQELTSSAKIDDA</sequence>
<dbReference type="SUPFAM" id="SSF52833">
    <property type="entry name" value="Thioredoxin-like"/>
    <property type="match status" value="1"/>
</dbReference>
<evidence type="ECO:0000313" key="3">
    <source>
        <dbReference type="Proteomes" id="UP000235145"/>
    </source>
</evidence>
<dbReference type="PANTHER" id="PTHR45809">
    <property type="entry name" value="VIRAL IAP-ASSOCIATED FACTOR HOMOLOG"/>
    <property type="match status" value="1"/>
</dbReference>
<dbReference type="EMBL" id="NBSK02000004">
    <property type="protein sequence ID" value="KAJ0212365.1"/>
    <property type="molecule type" value="Genomic_DNA"/>
</dbReference>
<evidence type="ECO:0000313" key="2">
    <source>
        <dbReference type="EMBL" id="KAJ0212365.1"/>
    </source>
</evidence>
<dbReference type="InterPro" id="IPR036249">
    <property type="entry name" value="Thioredoxin-like_sf"/>
</dbReference>
<dbReference type="InterPro" id="IPR051498">
    <property type="entry name" value="Phosducin-like_chap/apop_reg"/>
</dbReference>
<keyword evidence="3" id="KW-1185">Reference proteome</keyword>
<reference evidence="2 3" key="1">
    <citation type="journal article" date="2017" name="Nat. Commun.">
        <title>Genome assembly with in vitro proximity ligation data and whole-genome triplication in lettuce.</title>
        <authorList>
            <person name="Reyes-Chin-Wo S."/>
            <person name="Wang Z."/>
            <person name="Yang X."/>
            <person name="Kozik A."/>
            <person name="Arikit S."/>
            <person name="Song C."/>
            <person name="Xia L."/>
            <person name="Froenicke L."/>
            <person name="Lavelle D.O."/>
            <person name="Truco M.J."/>
            <person name="Xia R."/>
            <person name="Zhu S."/>
            <person name="Xu C."/>
            <person name="Xu H."/>
            <person name="Xu X."/>
            <person name="Cox K."/>
            <person name="Korf I."/>
            <person name="Meyers B.C."/>
            <person name="Michelmore R.W."/>
        </authorList>
    </citation>
    <scope>NUCLEOTIDE SEQUENCE [LARGE SCALE GENOMIC DNA]</scope>
    <source>
        <strain evidence="3">cv. Salinas</strain>
        <tissue evidence="2">Seedlings</tissue>
    </source>
</reference>
<evidence type="ECO:0000256" key="1">
    <source>
        <dbReference type="ARBA" id="ARBA00009686"/>
    </source>
</evidence>
<comment type="similarity">
    <text evidence="1">Belongs to the phosducin family.</text>
</comment>
<dbReference type="GO" id="GO:0006457">
    <property type="term" value="P:protein folding"/>
    <property type="evidence" value="ECO:0000318"/>
    <property type="project" value="GO_Central"/>
</dbReference>
<dbReference type="Proteomes" id="UP000235145">
    <property type="component" value="Unassembled WGS sequence"/>
</dbReference>
<gene>
    <name evidence="2" type="ORF">LSAT_V11C400201040</name>
</gene>